<gene>
    <name evidence="2" type="ORF">E2C01_078823</name>
</gene>
<evidence type="ECO:0000256" key="1">
    <source>
        <dbReference type="SAM" id="MobiDB-lite"/>
    </source>
</evidence>
<evidence type="ECO:0000313" key="3">
    <source>
        <dbReference type="Proteomes" id="UP000324222"/>
    </source>
</evidence>
<organism evidence="2 3">
    <name type="scientific">Portunus trituberculatus</name>
    <name type="common">Swimming crab</name>
    <name type="synonym">Neptunus trituberculatus</name>
    <dbReference type="NCBI Taxonomy" id="210409"/>
    <lineage>
        <taxon>Eukaryota</taxon>
        <taxon>Metazoa</taxon>
        <taxon>Ecdysozoa</taxon>
        <taxon>Arthropoda</taxon>
        <taxon>Crustacea</taxon>
        <taxon>Multicrustacea</taxon>
        <taxon>Malacostraca</taxon>
        <taxon>Eumalacostraca</taxon>
        <taxon>Eucarida</taxon>
        <taxon>Decapoda</taxon>
        <taxon>Pleocyemata</taxon>
        <taxon>Brachyura</taxon>
        <taxon>Eubrachyura</taxon>
        <taxon>Portunoidea</taxon>
        <taxon>Portunidae</taxon>
        <taxon>Portuninae</taxon>
        <taxon>Portunus</taxon>
    </lineage>
</organism>
<protein>
    <submittedName>
        <fullName evidence="2">Uncharacterized protein</fullName>
    </submittedName>
</protein>
<dbReference type="EMBL" id="VSRR010064394">
    <property type="protein sequence ID" value="MPC84095.1"/>
    <property type="molecule type" value="Genomic_DNA"/>
</dbReference>
<feature type="region of interest" description="Disordered" evidence="1">
    <location>
        <begin position="220"/>
        <end position="261"/>
    </location>
</feature>
<proteinExistence type="predicted"/>
<keyword evidence="3" id="KW-1185">Reference proteome</keyword>
<sequence>MVLASHVSLAGPSTWQSAAACLLPETPVVEQAPPLRLGRRAREQSFQAPQGGLHRSKAGLSGAGHCSQGWVTASPRGHRRLLLEDAKREKFRWYGWLVRRGRGIDSVQAGRGGGLLGWRHNVGLVHSVHEGREFLQGEGLWGSRQLERGEFVAHHLLRPREPCCPVQGGQLRQECRRAAAVVPGLVKCDETGIAGPPKGPRDGRLKGAIPVCLRKVGEDTTDERPLLRGVPGQPPGIVGGQGGPRRPTQLRGAGTRPRHHR</sequence>
<feature type="region of interest" description="Disordered" evidence="1">
    <location>
        <begin position="41"/>
        <end position="61"/>
    </location>
</feature>
<dbReference type="Proteomes" id="UP000324222">
    <property type="component" value="Unassembled WGS sequence"/>
</dbReference>
<dbReference type="AlphaFoldDB" id="A0A5B7INQ4"/>
<comment type="caution">
    <text evidence="2">The sequence shown here is derived from an EMBL/GenBank/DDBJ whole genome shotgun (WGS) entry which is preliminary data.</text>
</comment>
<evidence type="ECO:0000313" key="2">
    <source>
        <dbReference type="EMBL" id="MPC84095.1"/>
    </source>
</evidence>
<name>A0A5B7INQ4_PORTR</name>
<reference evidence="2 3" key="1">
    <citation type="submission" date="2019-05" db="EMBL/GenBank/DDBJ databases">
        <title>Another draft genome of Portunus trituberculatus and its Hox gene families provides insights of decapod evolution.</title>
        <authorList>
            <person name="Jeong J.-H."/>
            <person name="Song I."/>
            <person name="Kim S."/>
            <person name="Choi T."/>
            <person name="Kim D."/>
            <person name="Ryu S."/>
            <person name="Kim W."/>
        </authorList>
    </citation>
    <scope>NUCLEOTIDE SEQUENCE [LARGE SCALE GENOMIC DNA]</scope>
    <source>
        <tissue evidence="2">Muscle</tissue>
    </source>
</reference>
<accession>A0A5B7INQ4</accession>